<dbReference type="Proteomes" id="UP000314294">
    <property type="component" value="Unassembled WGS sequence"/>
</dbReference>
<comment type="caution">
    <text evidence="1">The sequence shown here is derived from an EMBL/GenBank/DDBJ whole genome shotgun (WGS) entry which is preliminary data.</text>
</comment>
<gene>
    <name evidence="1" type="ORF">EYF80_048808</name>
</gene>
<proteinExistence type="predicted"/>
<protein>
    <submittedName>
        <fullName evidence="1">Uncharacterized protein</fullName>
    </submittedName>
</protein>
<evidence type="ECO:0000313" key="2">
    <source>
        <dbReference type="Proteomes" id="UP000314294"/>
    </source>
</evidence>
<reference evidence="1 2" key="1">
    <citation type="submission" date="2019-03" db="EMBL/GenBank/DDBJ databases">
        <title>First draft genome of Liparis tanakae, snailfish: a comprehensive survey of snailfish specific genes.</title>
        <authorList>
            <person name="Kim W."/>
            <person name="Song I."/>
            <person name="Jeong J.-H."/>
            <person name="Kim D."/>
            <person name="Kim S."/>
            <person name="Ryu S."/>
            <person name="Song J.Y."/>
            <person name="Lee S.K."/>
        </authorList>
    </citation>
    <scope>NUCLEOTIDE SEQUENCE [LARGE SCALE GENOMIC DNA]</scope>
    <source>
        <tissue evidence="1">Muscle</tissue>
    </source>
</reference>
<dbReference type="EMBL" id="SRLO01001140">
    <property type="protein sequence ID" value="TNN41039.1"/>
    <property type="molecule type" value="Genomic_DNA"/>
</dbReference>
<accession>A0A4Z2FIQ0</accession>
<dbReference type="AlphaFoldDB" id="A0A4Z2FIQ0"/>
<evidence type="ECO:0000313" key="1">
    <source>
        <dbReference type="EMBL" id="TNN41039.1"/>
    </source>
</evidence>
<organism evidence="1 2">
    <name type="scientific">Liparis tanakae</name>
    <name type="common">Tanaka's snailfish</name>
    <dbReference type="NCBI Taxonomy" id="230148"/>
    <lineage>
        <taxon>Eukaryota</taxon>
        <taxon>Metazoa</taxon>
        <taxon>Chordata</taxon>
        <taxon>Craniata</taxon>
        <taxon>Vertebrata</taxon>
        <taxon>Euteleostomi</taxon>
        <taxon>Actinopterygii</taxon>
        <taxon>Neopterygii</taxon>
        <taxon>Teleostei</taxon>
        <taxon>Neoteleostei</taxon>
        <taxon>Acanthomorphata</taxon>
        <taxon>Eupercaria</taxon>
        <taxon>Perciformes</taxon>
        <taxon>Cottioidei</taxon>
        <taxon>Cottales</taxon>
        <taxon>Liparidae</taxon>
        <taxon>Liparis</taxon>
    </lineage>
</organism>
<sequence length="83" mass="9565">MEERHGDHRNLQNRLRSGWLPMETTHESVIYVAPRYRDICEATQVTFRSSALRHPGLGHAANTPAHMQATGGRHMLHRTVRVR</sequence>
<name>A0A4Z2FIQ0_9TELE</name>
<keyword evidence="2" id="KW-1185">Reference proteome</keyword>